<comment type="function">
    <text evidence="10">Essential for the assembly of the distal half of centrioles, required for centriole elongation. Acts as a negative regulator of centriole elongation.</text>
</comment>
<evidence type="ECO:0000256" key="2">
    <source>
        <dbReference type="ARBA" id="ARBA00010411"/>
    </source>
</evidence>
<comment type="subcellular location">
    <subcellularLocation>
        <location evidence="1">Cytoplasm</location>
        <location evidence="1">Cytoskeleton</location>
        <location evidence="1">Microtubule organizing center</location>
        <location evidence="1">Centrosome</location>
        <location evidence="1">Centriole</location>
    </subcellularLocation>
</comment>
<evidence type="ECO:0000256" key="7">
    <source>
        <dbReference type="ARBA" id="ARBA00023212"/>
    </source>
</evidence>
<evidence type="ECO:0000256" key="11">
    <source>
        <dbReference type="SAM" id="MobiDB-lite"/>
    </source>
</evidence>
<feature type="compositionally biased region" description="Basic and acidic residues" evidence="11">
    <location>
        <begin position="317"/>
        <end position="327"/>
    </location>
</feature>
<dbReference type="PANTHER" id="PTHR28618">
    <property type="entry name" value="CENTROSOMAL PROTEIN POC5"/>
    <property type="match status" value="1"/>
</dbReference>
<evidence type="ECO:0000256" key="10">
    <source>
        <dbReference type="ARBA" id="ARBA00049959"/>
    </source>
</evidence>
<keyword evidence="5" id="KW-0677">Repeat</keyword>
<reference evidence="12" key="1">
    <citation type="journal article" date="2012" name="Proc. Natl. Acad. Sci. U.S.A.">
        <title>Antigenic diversity is generated by distinct evolutionary mechanisms in African trypanosome species.</title>
        <authorList>
            <person name="Jackson A.P."/>
            <person name="Berry A."/>
            <person name="Aslett M."/>
            <person name="Allison H.C."/>
            <person name="Burton P."/>
            <person name="Vavrova-Anderson J."/>
            <person name="Brown R."/>
            <person name="Browne H."/>
            <person name="Corton N."/>
            <person name="Hauser H."/>
            <person name="Gamble J."/>
            <person name="Gilderthorp R."/>
            <person name="Marcello L."/>
            <person name="McQuillan J."/>
            <person name="Otto T.D."/>
            <person name="Quail M.A."/>
            <person name="Sanders M.J."/>
            <person name="van Tonder A."/>
            <person name="Ginger M.L."/>
            <person name="Field M.C."/>
            <person name="Barry J.D."/>
            <person name="Hertz-Fowler C."/>
            <person name="Berriman M."/>
        </authorList>
    </citation>
    <scope>NUCLEOTIDE SEQUENCE</scope>
    <source>
        <strain evidence="12">Y486</strain>
    </source>
</reference>
<gene>
    <name evidence="12" type="ORF">TVY486_1007390</name>
</gene>
<accession>G0U736</accession>
<dbReference type="VEuPathDB" id="TriTrypDB:TvY486_1007390"/>
<sequence length="396" mass="45501">MSMLEEEVTQCDELVVDVGNTIDTHTVRMREDILSLLAASFREHVKNLRVSLEANIANREQTLLKEKLKVETTLSDSRQREKEERERVVYLIEQLAEMRQRLWLQRRFREWESWIARKRHRWSIQQAIECSRHIRQAYHVYTQWRLLAAARRHHAFTRDEELHWKCREAELLTRVEVLEVIVEQEKRRNAGLEDKMRTAFVRGVCALNREAVQVLKGGEGADGFGSGLLREEEGPSGINSNQSGHTSRGTFVMKGVGARHPEGVAKNTVAAVEEERATTAKCGFYEGEVMEMEEQQYNLSGSIPTNTHGRSLHPRQQHNEELREETNLQRQRALPPSFHICYAPNVCAYNVANAARKPFVISVDPKSVRCVGDVPTPKKTANVTRKALWSTSPRST</sequence>
<dbReference type="PANTHER" id="PTHR28618:SF1">
    <property type="entry name" value="CENTROSOMAL PROTEIN POC5"/>
    <property type="match status" value="1"/>
</dbReference>
<keyword evidence="6" id="KW-0175">Coiled coil</keyword>
<protein>
    <recommendedName>
        <fullName evidence="3">Centrosomal protein POC5</fullName>
    </recommendedName>
    <alternativeName>
        <fullName evidence="9">Protein of centriole 5</fullName>
    </alternativeName>
</protein>
<name>G0U736_TRYVY</name>
<feature type="region of interest" description="Disordered" evidence="11">
    <location>
        <begin position="226"/>
        <end position="248"/>
    </location>
</feature>
<evidence type="ECO:0000256" key="6">
    <source>
        <dbReference type="ARBA" id="ARBA00023054"/>
    </source>
</evidence>
<organism evidence="12">
    <name type="scientific">Trypanosoma vivax (strain Y486)</name>
    <dbReference type="NCBI Taxonomy" id="1055687"/>
    <lineage>
        <taxon>Eukaryota</taxon>
        <taxon>Discoba</taxon>
        <taxon>Euglenozoa</taxon>
        <taxon>Kinetoplastea</taxon>
        <taxon>Metakinetoplastina</taxon>
        <taxon>Trypanosomatida</taxon>
        <taxon>Trypanosomatidae</taxon>
        <taxon>Trypanosoma</taxon>
        <taxon>Duttonella</taxon>
    </lineage>
</organism>
<evidence type="ECO:0000256" key="5">
    <source>
        <dbReference type="ARBA" id="ARBA00022737"/>
    </source>
</evidence>
<proteinExistence type="inferred from homology"/>
<dbReference type="AlphaFoldDB" id="G0U736"/>
<dbReference type="EMBL" id="HE573026">
    <property type="protein sequence ID" value="CCC51693.1"/>
    <property type="molecule type" value="Genomic_DNA"/>
</dbReference>
<feature type="region of interest" description="Disordered" evidence="11">
    <location>
        <begin position="304"/>
        <end position="330"/>
    </location>
</feature>
<keyword evidence="4" id="KW-0963">Cytoplasm</keyword>
<evidence type="ECO:0000256" key="8">
    <source>
        <dbReference type="ARBA" id="ARBA00023306"/>
    </source>
</evidence>
<comment type="similarity">
    <text evidence="2">Belongs to the POC5 family.</text>
</comment>
<evidence type="ECO:0000313" key="12">
    <source>
        <dbReference type="EMBL" id="CCC51693.1"/>
    </source>
</evidence>
<dbReference type="InterPro" id="IPR033351">
    <property type="entry name" value="POC5"/>
</dbReference>
<evidence type="ECO:0000256" key="1">
    <source>
        <dbReference type="ARBA" id="ARBA00004114"/>
    </source>
</evidence>
<evidence type="ECO:0000256" key="3">
    <source>
        <dbReference type="ARBA" id="ARBA00014910"/>
    </source>
</evidence>
<keyword evidence="7" id="KW-0206">Cytoskeleton</keyword>
<keyword evidence="8" id="KW-0131">Cell cycle</keyword>
<feature type="compositionally biased region" description="Polar residues" evidence="11">
    <location>
        <begin position="237"/>
        <end position="248"/>
    </location>
</feature>
<evidence type="ECO:0000256" key="9">
    <source>
        <dbReference type="ARBA" id="ARBA00031694"/>
    </source>
</evidence>
<evidence type="ECO:0000256" key="4">
    <source>
        <dbReference type="ARBA" id="ARBA00022490"/>
    </source>
</evidence>
<dbReference type="GO" id="GO:0005814">
    <property type="term" value="C:centriole"/>
    <property type="evidence" value="ECO:0007669"/>
    <property type="project" value="UniProtKB-SubCell"/>
</dbReference>